<evidence type="ECO:0000313" key="2">
    <source>
        <dbReference type="EMBL" id="GJT62276.1"/>
    </source>
</evidence>
<feature type="compositionally biased region" description="Basic and acidic residues" evidence="1">
    <location>
        <begin position="436"/>
        <end position="456"/>
    </location>
</feature>
<feature type="compositionally biased region" description="Basic and acidic residues" evidence="1">
    <location>
        <begin position="63"/>
        <end position="81"/>
    </location>
</feature>
<proteinExistence type="predicted"/>
<protein>
    <submittedName>
        <fullName evidence="2">Uncharacterized protein</fullName>
    </submittedName>
</protein>
<name>A0ABQ5FG47_9ASTR</name>
<feature type="region of interest" description="Disordered" evidence="1">
    <location>
        <begin position="352"/>
        <end position="456"/>
    </location>
</feature>
<feature type="compositionally biased region" description="Acidic residues" evidence="1">
    <location>
        <begin position="105"/>
        <end position="164"/>
    </location>
</feature>
<reference evidence="2" key="2">
    <citation type="submission" date="2022-01" db="EMBL/GenBank/DDBJ databases">
        <authorList>
            <person name="Yamashiro T."/>
            <person name="Shiraishi A."/>
            <person name="Satake H."/>
            <person name="Nakayama K."/>
        </authorList>
    </citation>
    <scope>NUCLEOTIDE SEQUENCE</scope>
</reference>
<comment type="caution">
    <text evidence="2">The sequence shown here is derived from an EMBL/GenBank/DDBJ whole genome shotgun (WGS) entry which is preliminary data.</text>
</comment>
<evidence type="ECO:0000256" key="1">
    <source>
        <dbReference type="SAM" id="MobiDB-lite"/>
    </source>
</evidence>
<feature type="region of interest" description="Disordered" evidence="1">
    <location>
        <begin position="22"/>
        <end position="192"/>
    </location>
</feature>
<feature type="compositionally biased region" description="Basic and acidic residues" evidence="1">
    <location>
        <begin position="393"/>
        <end position="403"/>
    </location>
</feature>
<evidence type="ECO:0000313" key="3">
    <source>
        <dbReference type="Proteomes" id="UP001151760"/>
    </source>
</evidence>
<feature type="compositionally biased region" description="Acidic residues" evidence="1">
    <location>
        <begin position="182"/>
        <end position="192"/>
    </location>
</feature>
<dbReference type="Proteomes" id="UP001151760">
    <property type="component" value="Unassembled WGS sequence"/>
</dbReference>
<keyword evidence="3" id="KW-1185">Reference proteome</keyword>
<feature type="compositionally biased region" description="Basic and acidic residues" evidence="1">
    <location>
        <begin position="354"/>
        <end position="378"/>
    </location>
</feature>
<sequence length="843" mass="96393">MFMHTARDDSLLGTIRFISRHEDTQELNLQSQKKSDSAISSEESTSKKKPAKKPATKSKPAKKKEPVKADRGKEVPNEQHRKTSGTNEGTGSKPGVPDVPKYDSENESDDGDNDDGDDNDGDGGDNDDGDDNEDDGDNNASDDDNQEDVDKNDDEEETDNEEEHDSERVHTPPEFVSTNDEEKMDDEEDDEVTKELYKDINVNLGNEDAEMTNADQGGADQHNKTVDTSAEFFYKNHEPQTSSLYTVPVNIYSEITSVFTTTIPPPPPFFNPVQQQATPTPTPTTSEATISFPALPDFSFVFKFNDRVTNMEKDLSEMKQVDQYAQALASIPAIVDCYISNQLGGSIQKAKQSHNAECREEALAEKKEGRDEKDKDQDPSAGSDQGTKRKKLSKEAESSRDPKSITVDDTGVQQNQEFNTGYNDEQPANEAASKVDWYKKPERPLTPDPDWNKRQQVDFRHSQTWISKVARAEEPFASFDELMDPEWNKHNLDWNNPEGDRYPFDLSKPLPLQGPLGHRTVVADYFFNNDLEYLKTSDPEVTYTTSTTKTKDARYEIKGIKDMVPTLWSTIKHAEDMLLLAVQHKVFHLDENIIVDFIMALRMFTRSLILKRRVKDLQLGVESYQKKLNITKPQKTFPKIEFKEPYTPLYDPPGIVKEHELYKFSDGTLKSVRDEIHHRVLNFRLDYNTEMPKRKWMAVDRKRSGLMIELIDKQLRQREIIRNLERLVGARELEMDYTLTTQQQDWVQDTDEELEDRELEAHYVYMAKIQEATLVVDEDTGSIFDKEPLEKVDSNITPDSSNMCNYEGKVDHDSAQEKERALLASLIQNMKLEIDESKRVINF</sequence>
<accession>A0ABQ5FG47</accession>
<reference evidence="2" key="1">
    <citation type="journal article" date="2022" name="Int. J. Mol. Sci.">
        <title>Draft Genome of Tanacetum Coccineum: Genomic Comparison of Closely Related Tanacetum-Family Plants.</title>
        <authorList>
            <person name="Yamashiro T."/>
            <person name="Shiraishi A."/>
            <person name="Nakayama K."/>
            <person name="Satake H."/>
        </authorList>
    </citation>
    <scope>NUCLEOTIDE SEQUENCE</scope>
</reference>
<organism evidence="2 3">
    <name type="scientific">Tanacetum coccineum</name>
    <dbReference type="NCBI Taxonomy" id="301880"/>
    <lineage>
        <taxon>Eukaryota</taxon>
        <taxon>Viridiplantae</taxon>
        <taxon>Streptophyta</taxon>
        <taxon>Embryophyta</taxon>
        <taxon>Tracheophyta</taxon>
        <taxon>Spermatophyta</taxon>
        <taxon>Magnoliopsida</taxon>
        <taxon>eudicotyledons</taxon>
        <taxon>Gunneridae</taxon>
        <taxon>Pentapetalae</taxon>
        <taxon>asterids</taxon>
        <taxon>campanulids</taxon>
        <taxon>Asterales</taxon>
        <taxon>Asteraceae</taxon>
        <taxon>Asteroideae</taxon>
        <taxon>Anthemideae</taxon>
        <taxon>Anthemidinae</taxon>
        <taxon>Tanacetum</taxon>
    </lineage>
</organism>
<dbReference type="EMBL" id="BQNB010017362">
    <property type="protein sequence ID" value="GJT62276.1"/>
    <property type="molecule type" value="Genomic_DNA"/>
</dbReference>
<feature type="compositionally biased region" description="Basic residues" evidence="1">
    <location>
        <begin position="47"/>
        <end position="62"/>
    </location>
</feature>
<gene>
    <name evidence="2" type="ORF">Tco_1005809</name>
</gene>
<feature type="compositionally biased region" description="Polar residues" evidence="1">
    <location>
        <begin position="411"/>
        <end position="423"/>
    </location>
</feature>